<dbReference type="WBParaSite" id="GPUH_0001613401-mRNA-1">
    <property type="protein sequence ID" value="GPUH_0001613401-mRNA-1"/>
    <property type="gene ID" value="GPUH_0001613401"/>
</dbReference>
<protein>
    <submittedName>
        <fullName evidence="3">Reverse transcriptase domain-containing protein</fullName>
    </submittedName>
</protein>
<dbReference type="Proteomes" id="UP000271098">
    <property type="component" value="Unassembled WGS sequence"/>
</dbReference>
<dbReference type="EMBL" id="UYRT01083312">
    <property type="protein sequence ID" value="VDN27270.1"/>
    <property type="molecule type" value="Genomic_DNA"/>
</dbReference>
<evidence type="ECO:0000313" key="3">
    <source>
        <dbReference type="WBParaSite" id="GPUH_0001613401-mRNA-1"/>
    </source>
</evidence>
<keyword evidence="2" id="KW-1185">Reference proteome</keyword>
<reference evidence="3" key="1">
    <citation type="submission" date="2016-06" db="UniProtKB">
        <authorList>
            <consortium name="WormBaseParasite"/>
        </authorList>
    </citation>
    <scope>IDENTIFICATION</scope>
</reference>
<gene>
    <name evidence="1" type="ORF">GPUH_LOCUS16112</name>
</gene>
<accession>A0A183E571</accession>
<reference evidence="1 2" key="2">
    <citation type="submission" date="2018-11" db="EMBL/GenBank/DDBJ databases">
        <authorList>
            <consortium name="Pathogen Informatics"/>
        </authorList>
    </citation>
    <scope>NUCLEOTIDE SEQUENCE [LARGE SCALE GENOMIC DNA]</scope>
</reference>
<organism evidence="3">
    <name type="scientific">Gongylonema pulchrum</name>
    <dbReference type="NCBI Taxonomy" id="637853"/>
    <lineage>
        <taxon>Eukaryota</taxon>
        <taxon>Metazoa</taxon>
        <taxon>Ecdysozoa</taxon>
        <taxon>Nematoda</taxon>
        <taxon>Chromadorea</taxon>
        <taxon>Rhabditida</taxon>
        <taxon>Spirurina</taxon>
        <taxon>Spiruromorpha</taxon>
        <taxon>Spiruroidea</taxon>
        <taxon>Gongylonematidae</taxon>
        <taxon>Gongylonema</taxon>
    </lineage>
</organism>
<name>A0A183E571_9BILA</name>
<proteinExistence type="predicted"/>
<sequence length="246" mass="27346">MHLPEPEYDGDWLQNILAAASYLDDFDSLANEVDFDIPHAVYQQGLVYDIIHIPNHQSFQQSEGIDSDSSSSIISEIEEYITIRESICADAEPKNLTPEADVYKIDSRLITEKIRAEMERANSVQALNIPTAKKSTPDYSCPSTSYKAGNFFLYRPTSSEAQSRNQTLKAGKFQIEPELINRRIVSELLNSNSTGMFAAPQTDTIPAPGLRTGISKHEVESPGQSDAAKYQCGFFGSRYCPGSFMN</sequence>
<evidence type="ECO:0000313" key="2">
    <source>
        <dbReference type="Proteomes" id="UP000271098"/>
    </source>
</evidence>
<evidence type="ECO:0000313" key="1">
    <source>
        <dbReference type="EMBL" id="VDN27270.1"/>
    </source>
</evidence>
<dbReference type="AlphaFoldDB" id="A0A183E571"/>